<reference evidence="2" key="1">
    <citation type="journal article" date="2013" name="Nat. Biotechnol.">
        <title>Chinese hamster genome sequenced from sorted chromosomes.</title>
        <authorList>
            <person name="Brinkrolf K."/>
            <person name="Rupp O."/>
            <person name="Laux H."/>
            <person name="Kollin F."/>
            <person name="Ernst W."/>
            <person name="Linke B."/>
            <person name="Kofler R."/>
            <person name="Romand S."/>
            <person name="Hesse F."/>
            <person name="Budach W.E."/>
            <person name="Galosy S."/>
            <person name="Muller D."/>
            <person name="Noll T."/>
            <person name="Wienberg J."/>
            <person name="Jostock T."/>
            <person name="Leonard M."/>
            <person name="Grillari J."/>
            <person name="Tauch A."/>
            <person name="Goesmann A."/>
            <person name="Helk B."/>
            <person name="Mott J.E."/>
            <person name="Puhler A."/>
            <person name="Borth N."/>
        </authorList>
    </citation>
    <scope>NUCLEOTIDE SEQUENCE [LARGE SCALE GENOMIC DNA]</scope>
    <source>
        <strain evidence="2">17A/GY</strain>
    </source>
</reference>
<evidence type="ECO:0000313" key="2">
    <source>
        <dbReference type="Proteomes" id="UP000030759"/>
    </source>
</evidence>
<dbReference type="AlphaFoldDB" id="A0A061IKT8"/>
<accession>A0A061IKT8</accession>
<dbReference type="EMBL" id="KE666123">
    <property type="protein sequence ID" value="ERE88273.1"/>
    <property type="molecule type" value="Genomic_DNA"/>
</dbReference>
<sequence length="67" mass="7491">MTKFKNNKEVELEELKKILCDIGYGLVKYKFATLGNYPSIPNLFSDVIMNGCLILSKAFSVSVGIIM</sequence>
<dbReference type="Proteomes" id="UP000030759">
    <property type="component" value="Unassembled WGS sequence"/>
</dbReference>
<gene>
    <name evidence="1" type="ORF">H671_1g3177</name>
</gene>
<organism evidence="1 2">
    <name type="scientific">Cricetulus griseus</name>
    <name type="common">Chinese hamster</name>
    <name type="synonym">Cricetulus barabensis griseus</name>
    <dbReference type="NCBI Taxonomy" id="10029"/>
    <lineage>
        <taxon>Eukaryota</taxon>
        <taxon>Metazoa</taxon>
        <taxon>Chordata</taxon>
        <taxon>Craniata</taxon>
        <taxon>Vertebrata</taxon>
        <taxon>Euteleostomi</taxon>
        <taxon>Mammalia</taxon>
        <taxon>Eutheria</taxon>
        <taxon>Euarchontoglires</taxon>
        <taxon>Glires</taxon>
        <taxon>Rodentia</taxon>
        <taxon>Myomorpha</taxon>
        <taxon>Muroidea</taxon>
        <taxon>Cricetidae</taxon>
        <taxon>Cricetinae</taxon>
        <taxon>Cricetulus</taxon>
    </lineage>
</organism>
<name>A0A061IKT8_CRIGR</name>
<protein>
    <submittedName>
        <fullName evidence="1">Synaptonemal complex 1 containing protein</fullName>
    </submittedName>
</protein>
<proteinExistence type="predicted"/>
<evidence type="ECO:0000313" key="1">
    <source>
        <dbReference type="EMBL" id="ERE88273.1"/>
    </source>
</evidence>